<feature type="domain" description="Carboxylesterase type B" evidence="4">
    <location>
        <begin position="8"/>
        <end position="519"/>
    </location>
</feature>
<dbReference type="InterPro" id="IPR019826">
    <property type="entry name" value="Carboxylesterase_B_AS"/>
</dbReference>
<sequence>MVNDTITTVRVDSGELDGVVDPATGARSFLGVPYAAPPVGPLRWKPPQHLEPWEGVRAAKSFGPSAIQAPPAEGSLYFGGEREFSEDCLNLNVWTGAEGDSGRPVVVWLHFGAYQFGSASNPFYDGTALAAAGLTVVSVNHRLGRLGFLAHPDLSAESGYGGSGNYGLMDQVAALEWVQRNIEAFGGDPRNVTLFGVSAGGNSVHNLRSSPLAEGLFAKAIAQSAPGVAPALDGFGHPANASTLAAGEQAGEELFDLLGISTLAELRSLPVDRLMEVQLPRTGGPWAFDLIPGAAISLHVFDSGYPVIDGHVLPKTPLEAYADGTAIDVPFIAGNAGNEASGLPYLPTLAAYETYVEDEFGVDAAEVLRLYPASDDASAQAASWQLVADQIFVWSNWTAARLQSARLSSPVWHYRFLQEPAVPASAGVIEGDYAGAFHGSDVPYIFGTLDSRAWDWTDDDRRLSDAIQRSWVSFARTGDPTDGGALEWPEFDPARPSSRIWQAESRIDDVSDGERMAFWDRRNGIASQLG</sequence>
<dbReference type="EC" id="3.1.1.-" evidence="3"/>
<dbReference type="GO" id="GO:0016787">
    <property type="term" value="F:hydrolase activity"/>
    <property type="evidence" value="ECO:0007669"/>
    <property type="project" value="UniProtKB-KW"/>
</dbReference>
<organism evidence="5 6">
    <name type="scientific">Herbiconiux oxytropis</name>
    <dbReference type="NCBI Taxonomy" id="2970915"/>
    <lineage>
        <taxon>Bacteria</taxon>
        <taxon>Bacillati</taxon>
        <taxon>Actinomycetota</taxon>
        <taxon>Actinomycetes</taxon>
        <taxon>Micrococcales</taxon>
        <taxon>Microbacteriaceae</taxon>
        <taxon>Herbiconiux</taxon>
    </lineage>
</organism>
<dbReference type="InterPro" id="IPR050309">
    <property type="entry name" value="Type-B_Carboxylest/Lipase"/>
</dbReference>
<evidence type="ECO:0000256" key="3">
    <source>
        <dbReference type="RuleBase" id="RU361235"/>
    </source>
</evidence>
<proteinExistence type="inferred from homology"/>
<dbReference type="PROSITE" id="PS00122">
    <property type="entry name" value="CARBOXYLESTERASE_B_1"/>
    <property type="match status" value="1"/>
</dbReference>
<evidence type="ECO:0000256" key="2">
    <source>
        <dbReference type="ARBA" id="ARBA00022801"/>
    </source>
</evidence>
<dbReference type="Gene3D" id="3.40.50.1820">
    <property type="entry name" value="alpha/beta hydrolase"/>
    <property type="match status" value="1"/>
</dbReference>
<dbReference type="Pfam" id="PF00135">
    <property type="entry name" value="COesterase"/>
    <property type="match status" value="1"/>
</dbReference>
<name>A0AA42BUT3_9MICO</name>
<evidence type="ECO:0000313" key="6">
    <source>
        <dbReference type="Proteomes" id="UP001165587"/>
    </source>
</evidence>
<comment type="similarity">
    <text evidence="1 3">Belongs to the type-B carboxylesterase/lipase family.</text>
</comment>
<dbReference type="AlphaFoldDB" id="A0AA42BUT3"/>
<evidence type="ECO:0000256" key="1">
    <source>
        <dbReference type="ARBA" id="ARBA00005964"/>
    </source>
</evidence>
<dbReference type="Proteomes" id="UP001165587">
    <property type="component" value="Unassembled WGS sequence"/>
</dbReference>
<keyword evidence="6" id="KW-1185">Reference proteome</keyword>
<evidence type="ECO:0000313" key="5">
    <source>
        <dbReference type="EMBL" id="MCS5726516.1"/>
    </source>
</evidence>
<dbReference type="SUPFAM" id="SSF53474">
    <property type="entry name" value="alpha/beta-Hydrolases"/>
    <property type="match status" value="1"/>
</dbReference>
<dbReference type="InterPro" id="IPR002018">
    <property type="entry name" value="CarbesteraseB"/>
</dbReference>
<accession>A0AA42BUT3</accession>
<dbReference type="EMBL" id="JANLCK010000005">
    <property type="protein sequence ID" value="MCS5726516.1"/>
    <property type="molecule type" value="Genomic_DNA"/>
</dbReference>
<keyword evidence="2 3" id="KW-0378">Hydrolase</keyword>
<dbReference type="RefSeq" id="WP_259528993.1">
    <property type="nucleotide sequence ID" value="NZ_JANLCK010000005.1"/>
</dbReference>
<reference evidence="5" key="1">
    <citation type="submission" date="2022-08" db="EMBL/GenBank/DDBJ databases">
        <authorList>
            <person name="Deng Y."/>
            <person name="Han X.-F."/>
            <person name="Zhang Y.-Q."/>
        </authorList>
    </citation>
    <scope>NUCLEOTIDE SEQUENCE</scope>
    <source>
        <strain evidence="5">CPCC 203407</strain>
    </source>
</reference>
<protein>
    <recommendedName>
        <fullName evidence="3">Carboxylic ester hydrolase</fullName>
        <ecNumber evidence="3">3.1.1.-</ecNumber>
    </recommendedName>
</protein>
<dbReference type="InterPro" id="IPR029058">
    <property type="entry name" value="AB_hydrolase_fold"/>
</dbReference>
<evidence type="ECO:0000259" key="4">
    <source>
        <dbReference type="Pfam" id="PF00135"/>
    </source>
</evidence>
<dbReference type="PANTHER" id="PTHR11559">
    <property type="entry name" value="CARBOXYLESTERASE"/>
    <property type="match status" value="1"/>
</dbReference>
<comment type="caution">
    <text evidence="5">The sequence shown here is derived from an EMBL/GenBank/DDBJ whole genome shotgun (WGS) entry which is preliminary data.</text>
</comment>
<gene>
    <name evidence="5" type="ORF">N1028_11485</name>
</gene>